<keyword evidence="4" id="KW-1185">Reference proteome</keyword>
<dbReference type="RefSeq" id="WP_279251403.1">
    <property type="nucleotide sequence ID" value="NZ_SHNP01000001.1"/>
</dbReference>
<keyword evidence="2" id="KW-0560">Oxidoreductase</keyword>
<dbReference type="Gene3D" id="3.40.50.720">
    <property type="entry name" value="NAD(P)-binding Rossmann-like Domain"/>
    <property type="match status" value="1"/>
</dbReference>
<dbReference type="PROSITE" id="PS00061">
    <property type="entry name" value="ADH_SHORT"/>
    <property type="match status" value="1"/>
</dbReference>
<dbReference type="EMBL" id="SHNP01000001">
    <property type="protein sequence ID" value="MCX2972382.1"/>
    <property type="molecule type" value="Genomic_DNA"/>
</dbReference>
<evidence type="ECO:0000256" key="2">
    <source>
        <dbReference type="ARBA" id="ARBA00023002"/>
    </source>
</evidence>
<proteinExistence type="inferred from homology"/>
<sequence length="264" mass="28086">MYSKPKTIMITGASSGIGEALALHYAADDIVLCLTGRDPLRLETVAESCRAKGALVDTWAGDVCNSAGIKSWIADCDQTHTLNLVIANAGVALGSATVEGLQEAATNSFNINVNGVFNTVHPALEFMSKRRPYPVANAQVALMSSVMGYAGMARSPAYSSSKAAIKHYGEALRGAFSGMGIGVSVICPGYVGTALTAKNRAPMPFLIPADKAAEIIARGLARNKARITFPWQMVFITRLLMNLPAFIVDRINKPWGVVRLEDNP</sequence>
<comment type="caution">
    <text evidence="3">The sequence shown here is derived from an EMBL/GenBank/DDBJ whole genome shotgun (WGS) entry which is preliminary data.</text>
</comment>
<name>A0ABT3SQW5_9GAMM</name>
<dbReference type="PRINTS" id="PR00081">
    <property type="entry name" value="GDHRDH"/>
</dbReference>
<reference evidence="3" key="1">
    <citation type="submission" date="2019-02" db="EMBL/GenBank/DDBJ databases">
        <authorList>
            <person name="Li S.-H."/>
        </authorList>
    </citation>
    <scope>NUCLEOTIDE SEQUENCE</scope>
    <source>
        <strain evidence="3">IMCC8485</strain>
    </source>
</reference>
<evidence type="ECO:0000313" key="3">
    <source>
        <dbReference type="EMBL" id="MCX2972382.1"/>
    </source>
</evidence>
<dbReference type="InterPro" id="IPR002347">
    <property type="entry name" value="SDR_fam"/>
</dbReference>
<organism evidence="3 4">
    <name type="scientific">Candidatus Seongchinamella marina</name>
    <dbReference type="NCBI Taxonomy" id="2518990"/>
    <lineage>
        <taxon>Bacteria</taxon>
        <taxon>Pseudomonadati</taxon>
        <taxon>Pseudomonadota</taxon>
        <taxon>Gammaproteobacteria</taxon>
        <taxon>Cellvibrionales</taxon>
        <taxon>Halieaceae</taxon>
        <taxon>Seongchinamella</taxon>
    </lineage>
</organism>
<dbReference type="Pfam" id="PF00106">
    <property type="entry name" value="adh_short"/>
    <property type="match status" value="1"/>
</dbReference>
<dbReference type="InterPro" id="IPR020904">
    <property type="entry name" value="Sc_DH/Rdtase_CS"/>
</dbReference>
<evidence type="ECO:0000313" key="4">
    <source>
        <dbReference type="Proteomes" id="UP001143307"/>
    </source>
</evidence>
<accession>A0ABT3SQW5</accession>
<dbReference type="Proteomes" id="UP001143307">
    <property type="component" value="Unassembled WGS sequence"/>
</dbReference>
<dbReference type="InterPro" id="IPR036291">
    <property type="entry name" value="NAD(P)-bd_dom_sf"/>
</dbReference>
<dbReference type="PANTHER" id="PTHR44196:SF1">
    <property type="entry name" value="DEHYDROGENASE_REDUCTASE SDR FAMILY MEMBER 7B"/>
    <property type="match status" value="1"/>
</dbReference>
<dbReference type="SUPFAM" id="SSF51735">
    <property type="entry name" value="NAD(P)-binding Rossmann-fold domains"/>
    <property type="match status" value="1"/>
</dbReference>
<evidence type="ECO:0000256" key="1">
    <source>
        <dbReference type="ARBA" id="ARBA00006484"/>
    </source>
</evidence>
<dbReference type="PANTHER" id="PTHR44196">
    <property type="entry name" value="DEHYDROGENASE/REDUCTASE SDR FAMILY MEMBER 7B"/>
    <property type="match status" value="1"/>
</dbReference>
<protein>
    <submittedName>
        <fullName evidence="3">SDR family NAD(P)-dependent oxidoreductase</fullName>
    </submittedName>
</protein>
<gene>
    <name evidence="3" type="ORF">EYC87_02110</name>
</gene>
<comment type="similarity">
    <text evidence="1">Belongs to the short-chain dehydrogenases/reductases (SDR) family.</text>
</comment>